<name>A0A0E0D4C9_9ORYZ</name>
<reference evidence="2" key="2">
    <citation type="submission" date="2018-05" db="EMBL/GenBank/DDBJ databases">
        <title>OmerRS3 (Oryza meridionalis Reference Sequence Version 3).</title>
        <authorList>
            <person name="Zhang J."/>
            <person name="Kudrna D."/>
            <person name="Lee S."/>
            <person name="Talag J."/>
            <person name="Welchert J."/>
            <person name="Wing R.A."/>
        </authorList>
    </citation>
    <scope>NUCLEOTIDE SEQUENCE [LARGE SCALE GENOMIC DNA]</scope>
    <source>
        <strain evidence="2">cv. OR44</strain>
    </source>
</reference>
<evidence type="ECO:0000313" key="2">
    <source>
        <dbReference type="EnsemblPlants" id="OMERI03G25330.2"/>
    </source>
</evidence>
<evidence type="ECO:0000313" key="3">
    <source>
        <dbReference type="Proteomes" id="UP000008021"/>
    </source>
</evidence>
<dbReference type="EnsemblPlants" id="OMERI03G25330.2">
    <property type="protein sequence ID" value="OMERI03G25330.2"/>
    <property type="gene ID" value="OMERI03G25330"/>
</dbReference>
<dbReference type="Gramene" id="OMERI03G25330.2">
    <property type="protein sequence ID" value="OMERI03G25330.2"/>
    <property type="gene ID" value="OMERI03G25330"/>
</dbReference>
<reference evidence="2" key="1">
    <citation type="submission" date="2015-04" db="UniProtKB">
        <authorList>
            <consortium name="EnsemblPlants"/>
        </authorList>
    </citation>
    <scope>IDENTIFICATION</scope>
</reference>
<accession>A0A0E0D4C9</accession>
<feature type="region of interest" description="Disordered" evidence="1">
    <location>
        <begin position="1"/>
        <end position="28"/>
    </location>
</feature>
<keyword evidence="3" id="KW-1185">Reference proteome</keyword>
<organism evidence="2">
    <name type="scientific">Oryza meridionalis</name>
    <dbReference type="NCBI Taxonomy" id="40149"/>
    <lineage>
        <taxon>Eukaryota</taxon>
        <taxon>Viridiplantae</taxon>
        <taxon>Streptophyta</taxon>
        <taxon>Embryophyta</taxon>
        <taxon>Tracheophyta</taxon>
        <taxon>Spermatophyta</taxon>
        <taxon>Magnoliopsida</taxon>
        <taxon>Liliopsida</taxon>
        <taxon>Poales</taxon>
        <taxon>Poaceae</taxon>
        <taxon>BOP clade</taxon>
        <taxon>Oryzoideae</taxon>
        <taxon>Oryzeae</taxon>
        <taxon>Oryzinae</taxon>
        <taxon>Oryza</taxon>
    </lineage>
</organism>
<proteinExistence type="predicted"/>
<evidence type="ECO:0000256" key="1">
    <source>
        <dbReference type="SAM" id="MobiDB-lite"/>
    </source>
</evidence>
<sequence length="152" mass="16166">MRTGSPGRPLLSPRPVTGRGLAAPRVAAGGDRARKVLDGLRDQTDSDTDDSSTTCTVLYFLEVSGLDMSPDRLRSIWRMPSATRTAGLDLNILQNAMCALTASSTPGRFGLELSNASMRRPMIWHMGAGGDVFVLTKPDAAAAAAATWCDTR</sequence>
<protein>
    <submittedName>
        <fullName evidence="2">Uncharacterized protein</fullName>
    </submittedName>
</protein>
<dbReference type="Proteomes" id="UP000008021">
    <property type="component" value="Chromosome 3"/>
</dbReference>
<dbReference type="AlphaFoldDB" id="A0A0E0D4C9"/>